<evidence type="ECO:0000313" key="2">
    <source>
        <dbReference type="Proteomes" id="UP000218209"/>
    </source>
</evidence>
<sequence>MGGFRSSWKAAFSGRRRGRLTALAAATDGGTASTPSFCRQRPGGASMAVGGGGLGRHRDGGDNLCGGGRRRHCRRISHHRAAYASPTVGRRARRLIALPSLLPSRRAAGGGPGTLWVGRATDAAVTTAVVAAWVTAIGATSRAGCSPPHPRGRHVWIRAPGAVLISVTAEVEQRPVALSARLQSASAGAFAGMRRPPSALCLFLLSALQPAG</sequence>
<proteinExistence type="predicted"/>
<organism evidence="1 2">
    <name type="scientific">Porphyra umbilicalis</name>
    <name type="common">Purple laver</name>
    <name type="synonym">Red alga</name>
    <dbReference type="NCBI Taxonomy" id="2786"/>
    <lineage>
        <taxon>Eukaryota</taxon>
        <taxon>Rhodophyta</taxon>
        <taxon>Bangiophyceae</taxon>
        <taxon>Bangiales</taxon>
        <taxon>Bangiaceae</taxon>
        <taxon>Porphyra</taxon>
    </lineage>
</organism>
<accession>A0A1X6NMD7</accession>
<reference evidence="1 2" key="1">
    <citation type="submission" date="2017-03" db="EMBL/GenBank/DDBJ databases">
        <title>WGS assembly of Porphyra umbilicalis.</title>
        <authorList>
            <person name="Brawley S.H."/>
            <person name="Blouin N.A."/>
            <person name="Ficko-Blean E."/>
            <person name="Wheeler G.L."/>
            <person name="Lohr M."/>
            <person name="Goodson H.V."/>
            <person name="Jenkins J.W."/>
            <person name="Blaby-Haas C.E."/>
            <person name="Helliwell K.E."/>
            <person name="Chan C."/>
            <person name="Marriage T."/>
            <person name="Bhattacharya D."/>
            <person name="Klein A.S."/>
            <person name="Badis Y."/>
            <person name="Brodie J."/>
            <person name="Cao Y."/>
            <person name="Collen J."/>
            <person name="Dittami S.M."/>
            <person name="Gachon C.M."/>
            <person name="Green B.R."/>
            <person name="Karpowicz S."/>
            <person name="Kim J.W."/>
            <person name="Kudahl U."/>
            <person name="Lin S."/>
            <person name="Michel G."/>
            <person name="Mittag M."/>
            <person name="Olson B.J."/>
            <person name="Pangilinan J."/>
            <person name="Peng Y."/>
            <person name="Qiu H."/>
            <person name="Shu S."/>
            <person name="Singer J.T."/>
            <person name="Smith A.G."/>
            <person name="Sprecher B.N."/>
            <person name="Wagner V."/>
            <person name="Wang W."/>
            <person name="Wang Z.-Y."/>
            <person name="Yan J."/>
            <person name="Yarish C."/>
            <person name="Zoeuner-Riek S."/>
            <person name="Zhuang Y."/>
            <person name="Zou Y."/>
            <person name="Lindquist E.A."/>
            <person name="Grimwood J."/>
            <person name="Barry K."/>
            <person name="Rokhsar D.S."/>
            <person name="Schmutz J."/>
            <person name="Stiller J.W."/>
            <person name="Grossman A.R."/>
            <person name="Prochnik S.E."/>
        </authorList>
    </citation>
    <scope>NUCLEOTIDE SEQUENCE [LARGE SCALE GENOMIC DNA]</scope>
    <source>
        <strain evidence="1">4086291</strain>
    </source>
</reference>
<evidence type="ECO:0000313" key="1">
    <source>
        <dbReference type="EMBL" id="OSX69636.1"/>
    </source>
</evidence>
<keyword evidence="2" id="KW-1185">Reference proteome</keyword>
<protein>
    <submittedName>
        <fullName evidence="1">Uncharacterized protein</fullName>
    </submittedName>
</protein>
<dbReference type="EMBL" id="KV919463">
    <property type="protein sequence ID" value="OSX69636.1"/>
    <property type="molecule type" value="Genomic_DNA"/>
</dbReference>
<gene>
    <name evidence="1" type="ORF">BU14_1327s0001</name>
</gene>
<dbReference type="Proteomes" id="UP000218209">
    <property type="component" value="Unassembled WGS sequence"/>
</dbReference>
<dbReference type="AlphaFoldDB" id="A0A1X6NMD7"/>
<name>A0A1X6NMD7_PORUM</name>